<evidence type="ECO:0000313" key="3">
    <source>
        <dbReference type="Proteomes" id="UP000468638"/>
    </source>
</evidence>
<dbReference type="GO" id="GO:0071555">
    <property type="term" value="P:cell wall organization"/>
    <property type="evidence" value="ECO:0007669"/>
    <property type="project" value="TreeGrafter"/>
</dbReference>
<dbReference type="SUPFAM" id="SSF56519">
    <property type="entry name" value="Penicillin binding protein dimerisation domain"/>
    <property type="match status" value="1"/>
</dbReference>
<dbReference type="Gene3D" id="3.40.710.10">
    <property type="entry name" value="DD-peptidase/beta-lactamase superfamily"/>
    <property type="match status" value="1"/>
</dbReference>
<organism evidence="2 3">
    <name type="scientific">Pontibacillus yanchengensis</name>
    <dbReference type="NCBI Taxonomy" id="462910"/>
    <lineage>
        <taxon>Bacteria</taxon>
        <taxon>Bacillati</taxon>
        <taxon>Bacillota</taxon>
        <taxon>Bacilli</taxon>
        <taxon>Bacillales</taxon>
        <taxon>Bacillaceae</taxon>
        <taxon>Pontibacillus</taxon>
    </lineage>
</organism>
<dbReference type="PANTHER" id="PTHR30627:SF24">
    <property type="entry name" value="PENICILLIN-BINDING PROTEIN 4B"/>
    <property type="match status" value="1"/>
</dbReference>
<dbReference type="RefSeq" id="WP_160909420.1">
    <property type="nucleotide sequence ID" value="NZ_WMEQ01000004.1"/>
</dbReference>
<dbReference type="GO" id="GO:0008658">
    <property type="term" value="F:penicillin binding"/>
    <property type="evidence" value="ECO:0007669"/>
    <property type="project" value="InterPro"/>
</dbReference>
<dbReference type="GO" id="GO:0005886">
    <property type="term" value="C:plasma membrane"/>
    <property type="evidence" value="ECO:0007669"/>
    <property type="project" value="TreeGrafter"/>
</dbReference>
<evidence type="ECO:0000313" key="2">
    <source>
        <dbReference type="EMBL" id="MYL33382.1"/>
    </source>
</evidence>
<feature type="domain" description="Penicillin-binding protein transpeptidase" evidence="1">
    <location>
        <begin position="255"/>
        <end position="555"/>
    </location>
</feature>
<accession>A0A6I4ZZS7</accession>
<dbReference type="EMBL" id="WMEQ01000004">
    <property type="protein sequence ID" value="MYL33382.1"/>
    <property type="molecule type" value="Genomic_DNA"/>
</dbReference>
<gene>
    <name evidence="2" type="ORF">GLW05_07180</name>
</gene>
<dbReference type="OrthoDB" id="2985542at2"/>
<dbReference type="InterPro" id="IPR012338">
    <property type="entry name" value="Beta-lactam/transpept-like"/>
</dbReference>
<sequence length="576" mass="65387">MKSTRIKGIAVVLLISFALILYRLADLQLFSSEDFGREGVNLLEKSVEQRTQQLSINDGRGHFIDRNQIELTKPKEHDIVFFPFLRDMDYPLEEVSDTLGIPDYNLNYYIKNTEDPFYISDILNEEVTEEMFTTLKELNYPGIYPVERNLEEDPVYASHFLGLVREKEGKEESTSTFSTRGISGFEAVFEPFLATNGEEKLLYHVDAHGNPLFGLNVKYQGVQDAFYPVQVQTTIDIDIQKEGERILEQQGIKKGGLVLLDVQSRDILSMVSRPQINYENPYLNENDSKDDTLHNYMLKAHFPGSVFKTVIAAAAIEHPSINIHRMFNCDLGIKEDVPPERELGMLSFTESFAQSCNRTFVEIAQEMMEEDPEVIDHYVEKLGLNGTVGWKGDVFHFKEFSQFPKEEATTIWAQDNHKRDANMIANTAIGQQNVKVTPLAVANMMATIASDGMKKEVRGASRVLYKNGAPMATFEEHPIEENRLSSYSALRLRELMYEVVNSKDGTGNVLQGLGVSGKSGTAEVGPGIEPYRWFAGFFPYEQPRYAMVVVDLDSNDSDATYAVYRKMVEYLNEKTF</sequence>
<comment type="caution">
    <text evidence="2">The sequence shown here is derived from an EMBL/GenBank/DDBJ whole genome shotgun (WGS) entry which is preliminary data.</text>
</comment>
<dbReference type="Pfam" id="PF00905">
    <property type="entry name" value="Transpeptidase"/>
    <property type="match status" value="1"/>
</dbReference>
<dbReference type="SUPFAM" id="SSF56601">
    <property type="entry name" value="beta-lactamase/transpeptidase-like"/>
    <property type="match status" value="1"/>
</dbReference>
<dbReference type="GO" id="GO:0071972">
    <property type="term" value="F:peptidoglycan L,D-transpeptidase activity"/>
    <property type="evidence" value="ECO:0007669"/>
    <property type="project" value="TreeGrafter"/>
</dbReference>
<reference evidence="2 3" key="1">
    <citation type="submission" date="2019-11" db="EMBL/GenBank/DDBJ databases">
        <title>Genome sequences of 17 halophilic strains isolated from different environments.</title>
        <authorList>
            <person name="Furrow R.E."/>
        </authorList>
    </citation>
    <scope>NUCLEOTIDE SEQUENCE [LARGE SCALE GENOMIC DNA]</scope>
    <source>
        <strain evidence="2 3">22514_16_FS</strain>
    </source>
</reference>
<evidence type="ECO:0000259" key="1">
    <source>
        <dbReference type="Pfam" id="PF00905"/>
    </source>
</evidence>
<name>A0A6I4ZZS7_9BACI</name>
<proteinExistence type="predicted"/>
<protein>
    <submittedName>
        <fullName evidence="2">Penicillin-binding protein 2</fullName>
    </submittedName>
</protein>
<dbReference type="AlphaFoldDB" id="A0A6I4ZZS7"/>
<dbReference type="InterPro" id="IPR036138">
    <property type="entry name" value="PBP_dimer_sf"/>
</dbReference>
<dbReference type="Proteomes" id="UP000468638">
    <property type="component" value="Unassembled WGS sequence"/>
</dbReference>
<dbReference type="Gene3D" id="3.90.1310.10">
    <property type="entry name" value="Penicillin-binding protein 2a (Domain 2)"/>
    <property type="match status" value="1"/>
</dbReference>
<dbReference type="InterPro" id="IPR050515">
    <property type="entry name" value="Beta-lactam/transpept"/>
</dbReference>
<dbReference type="InterPro" id="IPR001460">
    <property type="entry name" value="PCN-bd_Tpept"/>
</dbReference>
<dbReference type="PANTHER" id="PTHR30627">
    <property type="entry name" value="PEPTIDOGLYCAN D,D-TRANSPEPTIDASE"/>
    <property type="match status" value="1"/>
</dbReference>